<proteinExistence type="predicted"/>
<evidence type="ECO:0000313" key="1">
    <source>
        <dbReference type="EMBL" id="KAK7052211.1"/>
    </source>
</evidence>
<protein>
    <recommendedName>
        <fullName evidence="4">Secreted protein</fullName>
    </recommendedName>
</protein>
<evidence type="ECO:0008006" key="4">
    <source>
        <dbReference type="Google" id="ProtNLM"/>
    </source>
</evidence>
<accession>A0AAW0DNQ5</accession>
<gene>
    <name evidence="1" type="ORF">R3P38DRAFT_2859150</name>
    <name evidence="2" type="ORF">R3P38DRAFT_2859154</name>
</gene>
<evidence type="ECO:0000313" key="3">
    <source>
        <dbReference type="Proteomes" id="UP001362999"/>
    </source>
</evidence>
<dbReference type="EMBL" id="JAWWNJ010000007">
    <property type="protein sequence ID" value="KAK7052211.1"/>
    <property type="molecule type" value="Genomic_DNA"/>
</dbReference>
<reference evidence="1 3" key="1">
    <citation type="journal article" date="2024" name="J Genomics">
        <title>Draft genome sequencing and assembly of Favolaschia claudopus CIRM-BRFM 2984 isolated from oak limbs.</title>
        <authorList>
            <person name="Navarro D."/>
            <person name="Drula E."/>
            <person name="Chaduli D."/>
            <person name="Cazenave R."/>
            <person name="Ahrendt S."/>
            <person name="Wang J."/>
            <person name="Lipzen A."/>
            <person name="Daum C."/>
            <person name="Barry K."/>
            <person name="Grigoriev I.V."/>
            <person name="Favel A."/>
            <person name="Rosso M.N."/>
            <person name="Martin F."/>
        </authorList>
    </citation>
    <scope>NUCLEOTIDE SEQUENCE [LARGE SCALE GENOMIC DNA]</scope>
    <source>
        <strain evidence="1 3">CIRM-BRFM 2984</strain>
    </source>
</reference>
<dbReference type="Proteomes" id="UP001362999">
    <property type="component" value="Unassembled WGS sequence"/>
</dbReference>
<keyword evidence="3" id="KW-1185">Reference proteome</keyword>
<organism evidence="1 3">
    <name type="scientific">Favolaschia claudopus</name>
    <dbReference type="NCBI Taxonomy" id="2862362"/>
    <lineage>
        <taxon>Eukaryota</taxon>
        <taxon>Fungi</taxon>
        <taxon>Dikarya</taxon>
        <taxon>Basidiomycota</taxon>
        <taxon>Agaricomycotina</taxon>
        <taxon>Agaricomycetes</taxon>
        <taxon>Agaricomycetidae</taxon>
        <taxon>Agaricales</taxon>
        <taxon>Marasmiineae</taxon>
        <taxon>Mycenaceae</taxon>
        <taxon>Favolaschia</taxon>
    </lineage>
</organism>
<dbReference type="EMBL" id="JAWWNJ010000007">
    <property type="protein sequence ID" value="KAK7052215.1"/>
    <property type="molecule type" value="Genomic_DNA"/>
</dbReference>
<evidence type="ECO:0000313" key="2">
    <source>
        <dbReference type="EMBL" id="KAK7052215.1"/>
    </source>
</evidence>
<name>A0AAW0DNQ5_9AGAR</name>
<comment type="caution">
    <text evidence="1">The sequence shown here is derived from an EMBL/GenBank/DDBJ whole genome shotgun (WGS) entry which is preliminary data.</text>
</comment>
<sequence length="107" mass="12120">MWMRGLGAVNGVICAQFCQVGWVSAIAGWGIYTRVYSLPPFHSSHSLVYSIQHPGPNSFNALLIKYQSTLALLFSSTYRLHCFKRIYFTSFQSSSYCLQSCSRPFAY</sequence>
<dbReference type="AlphaFoldDB" id="A0AAW0DNQ5"/>